<accession>A0AAJ7TPL0</accession>
<dbReference type="RefSeq" id="XP_032821711.1">
    <property type="nucleotide sequence ID" value="XM_032965820.1"/>
</dbReference>
<evidence type="ECO:0000313" key="3">
    <source>
        <dbReference type="RefSeq" id="XP_032821710.1"/>
    </source>
</evidence>
<dbReference type="PANTHER" id="PTHR35668">
    <property type="entry name" value="PROTEIN SHORTAGE IN CHIASMATA 1 ORTHOLOG"/>
    <property type="match status" value="1"/>
</dbReference>
<proteinExistence type="predicted"/>
<dbReference type="Proteomes" id="UP001318040">
    <property type="component" value="Chromosome 35"/>
</dbReference>
<evidence type="ECO:0000313" key="4">
    <source>
        <dbReference type="RefSeq" id="XP_032821711.1"/>
    </source>
</evidence>
<dbReference type="KEGG" id="pmrn:116948768"/>
<gene>
    <name evidence="2 3 4 5 6 7" type="primary">SHOC1</name>
</gene>
<dbReference type="GO" id="GO:0016887">
    <property type="term" value="F:ATP hydrolysis activity"/>
    <property type="evidence" value="ECO:0007669"/>
    <property type="project" value="InterPro"/>
</dbReference>
<dbReference type="InterPro" id="IPR039991">
    <property type="entry name" value="SHOC1"/>
</dbReference>
<dbReference type="Pfam" id="PF17825">
    <property type="entry name" value="DUF5587"/>
    <property type="match status" value="2"/>
</dbReference>
<dbReference type="CTD" id="158401"/>
<dbReference type="GO" id="GO:0000794">
    <property type="term" value="C:condensed nuclear chromosome"/>
    <property type="evidence" value="ECO:0007669"/>
    <property type="project" value="InterPro"/>
</dbReference>
<evidence type="ECO:0000313" key="5">
    <source>
        <dbReference type="RefSeq" id="XP_032821712.1"/>
    </source>
</evidence>
<dbReference type="AlphaFoldDB" id="A0AAJ7TPL0"/>
<protein>
    <submittedName>
        <fullName evidence="2 3">Protein shortage in chiasmata 1 ortholog isoform X1</fullName>
    </submittedName>
</protein>
<name>A0AAJ7TPL0_PETMA</name>
<organism evidence="1 3">
    <name type="scientific">Petromyzon marinus</name>
    <name type="common">Sea lamprey</name>
    <dbReference type="NCBI Taxonomy" id="7757"/>
    <lineage>
        <taxon>Eukaryota</taxon>
        <taxon>Metazoa</taxon>
        <taxon>Chordata</taxon>
        <taxon>Craniata</taxon>
        <taxon>Vertebrata</taxon>
        <taxon>Cyclostomata</taxon>
        <taxon>Hyperoartia</taxon>
        <taxon>Petromyzontiformes</taxon>
        <taxon>Petromyzontidae</taxon>
        <taxon>Petromyzon</taxon>
    </lineage>
</organism>
<evidence type="ECO:0000313" key="6">
    <source>
        <dbReference type="RefSeq" id="XP_032821713.1"/>
    </source>
</evidence>
<keyword evidence="1" id="KW-1185">Reference proteome</keyword>
<dbReference type="RefSeq" id="XP_032821710.1">
    <property type="nucleotide sequence ID" value="XM_032965819.1"/>
</dbReference>
<sequence>MSKEIKSSKLRRFWESEMQFRDIHYLFLAVPNDFSSNAEMNPIALALKQLKPSHAQVCGIKVINVEYLQQFLIHKAVSLHTALVHGTSRFGVLEDNRAPHVEVEVHRSYTTENLEAIKHRAEMINGQYLDQSMKQAMDCNNDHQECLVSNFCKAESLQICETKVVLAGQFSNQSSTSWSKSNNKISTQIKTQRVPLQENVKELPMQAPLFSDTKTNSLHEYLILQYRNESIKTPSKPCSAVIARSVNLPSFKNVKVNYEENKPCDLSIVTNPEAAESAVLKPTHCKKEKSTVVDVLLSDAMCNCIRILELSARTSMEMLRRNINSFMSTGSFVQLTPDMMQYLVKIIERFLHDEKESDAENYREMHMHAVILHALVRAADLIVNQDLSVAIAFLSEKKDADVELQQIWRQLTTVQFAFKENHEAHSKHEKLKSLISDWLTRKKRKRNDIDPKIMIIVNRHAKMLYSAIAQSLNGIKGFKVKYISPKDESFGYNEILKKSKAKCVIVGFSACSLQTNHVSEADRHQGFFEVAGIANLECLHEEGATDYIISHLAALSLQFQKCWLILYLSSSDYNMTYSHSAEVIHGLSFLKATSALYSLKNDDYEIKILQTGSIQETVEAIRAIGDVTLFSSKGWDLDHCIIRPFLKPLVSKEEQFLLGFPCINAFVAQLMLQKLDSLQQILSLSLPTLCNLLPQVPTKVLKLFNEICMKYQPVKRMEQDDDFMHLNSPPFETSSFHHTHQEEDTFLFGPVLMSDSCLDIKDDAQKLKKLFYVRVPGRKDGQTRLSFI</sequence>
<dbReference type="RefSeq" id="XP_032821712.1">
    <property type="nucleotide sequence ID" value="XM_032965821.1"/>
</dbReference>
<dbReference type="GO" id="GO:0003697">
    <property type="term" value="F:single-stranded DNA binding"/>
    <property type="evidence" value="ECO:0007669"/>
    <property type="project" value="TreeGrafter"/>
</dbReference>
<evidence type="ECO:0000313" key="1">
    <source>
        <dbReference type="Proteomes" id="UP001318040"/>
    </source>
</evidence>
<dbReference type="RefSeq" id="XP_032821713.1">
    <property type="nucleotide sequence ID" value="XM_032965822.1"/>
</dbReference>
<dbReference type="GO" id="GO:0000712">
    <property type="term" value="P:resolution of meiotic recombination intermediates"/>
    <property type="evidence" value="ECO:0007669"/>
    <property type="project" value="InterPro"/>
</dbReference>
<dbReference type="RefSeq" id="XP_032821709.1">
    <property type="nucleotide sequence ID" value="XM_032965818.1"/>
</dbReference>
<dbReference type="RefSeq" id="XP_032821714.1">
    <property type="nucleotide sequence ID" value="XM_032965823.1"/>
</dbReference>
<evidence type="ECO:0000313" key="7">
    <source>
        <dbReference type="RefSeq" id="XP_032821714.1"/>
    </source>
</evidence>
<dbReference type="PANTHER" id="PTHR35668:SF1">
    <property type="entry name" value="PROTEIN SHORTAGE IN CHIASMATA 1 ORTHOLOG"/>
    <property type="match status" value="1"/>
</dbReference>
<evidence type="ECO:0000313" key="2">
    <source>
        <dbReference type="RefSeq" id="XP_032821709.1"/>
    </source>
</evidence>
<reference evidence="2 3" key="1">
    <citation type="submission" date="2025-04" db="UniProtKB">
        <authorList>
            <consortium name="RefSeq"/>
        </authorList>
    </citation>
    <scope>IDENTIFICATION</scope>
    <source>
        <tissue evidence="2 3">Sperm</tissue>
    </source>
</reference>